<dbReference type="EMBL" id="FNJI01000056">
    <property type="protein sequence ID" value="SDP79832.1"/>
    <property type="molecule type" value="Genomic_DNA"/>
</dbReference>
<gene>
    <name evidence="1" type="ORF">SAMN05660330_04155</name>
</gene>
<proteinExistence type="predicted"/>
<evidence type="ECO:0000313" key="2">
    <source>
        <dbReference type="Proteomes" id="UP000199073"/>
    </source>
</evidence>
<reference evidence="1 2" key="1">
    <citation type="submission" date="2016-10" db="EMBL/GenBank/DDBJ databases">
        <authorList>
            <person name="de Groot N.N."/>
        </authorList>
    </citation>
    <scope>NUCLEOTIDE SEQUENCE [LARGE SCALE GENOMIC DNA]</scope>
    <source>
        <strain evidence="1 2">DSM 12130</strain>
    </source>
</reference>
<dbReference type="Gene3D" id="2.30.130.110">
    <property type="match status" value="1"/>
</dbReference>
<dbReference type="STRING" id="91360.SAMN05660330_04155"/>
<dbReference type="InterPro" id="IPR044144">
    <property type="entry name" value="SAF_UxaA/GarD"/>
</dbReference>
<dbReference type="CDD" id="cd11613">
    <property type="entry name" value="SAF_AH_GD"/>
    <property type="match status" value="1"/>
</dbReference>
<name>A0A1H0VMN3_9BACT</name>
<dbReference type="Proteomes" id="UP000199073">
    <property type="component" value="Unassembled WGS sequence"/>
</dbReference>
<sequence>MLIAIHKALPCIRKAKRCGHTNTDPKGPQLVVKYFEYPAIKYTTQTLLFACRIDMFDRGKITAMKKALRTLVLAPDDTVAVLLENGQKGDTILVHNQEITLLEDIQFAHKVLIKDSIVNSPVIKYGTQIGYMLENCGKGTWLHGHNMGCDRGKKRRSAI</sequence>
<accession>A0A1H0VMN3</accession>
<organism evidence="1 2">
    <name type="scientific">Desulforhopalus singaporensis</name>
    <dbReference type="NCBI Taxonomy" id="91360"/>
    <lineage>
        <taxon>Bacteria</taxon>
        <taxon>Pseudomonadati</taxon>
        <taxon>Thermodesulfobacteriota</taxon>
        <taxon>Desulfobulbia</taxon>
        <taxon>Desulfobulbales</taxon>
        <taxon>Desulfocapsaceae</taxon>
        <taxon>Desulforhopalus</taxon>
    </lineage>
</organism>
<dbReference type="AlphaFoldDB" id="A0A1H0VMN3"/>
<protein>
    <submittedName>
        <fullName evidence="1">SAF domain-containing protein</fullName>
    </submittedName>
</protein>
<evidence type="ECO:0000313" key="1">
    <source>
        <dbReference type="EMBL" id="SDP79832.1"/>
    </source>
</evidence>
<keyword evidence="2" id="KW-1185">Reference proteome</keyword>